<dbReference type="Proteomes" id="UP000783686">
    <property type="component" value="Unassembled WGS sequence"/>
</dbReference>
<evidence type="ECO:0000313" key="7">
    <source>
        <dbReference type="EMBL" id="CAD5206388.1"/>
    </source>
</evidence>
<dbReference type="InterPro" id="IPR052612">
    <property type="entry name" value="ANP_Clearance_Receptor"/>
</dbReference>
<keyword evidence="5" id="KW-0732">Signal</keyword>
<dbReference type="Proteomes" id="UP000614601">
    <property type="component" value="Unassembled WGS sequence"/>
</dbReference>
<keyword evidence="8" id="KW-1185">Reference proteome</keyword>
<evidence type="ECO:0000256" key="1">
    <source>
        <dbReference type="ARBA" id="ARBA00004370"/>
    </source>
</evidence>
<accession>A0A811JTC3</accession>
<dbReference type="EMBL" id="CAJFCW020000001">
    <property type="protein sequence ID" value="CAG9081572.1"/>
    <property type="molecule type" value="Genomic_DNA"/>
</dbReference>
<evidence type="ECO:0000256" key="5">
    <source>
        <dbReference type="SAM" id="SignalP"/>
    </source>
</evidence>
<evidence type="ECO:0000259" key="6">
    <source>
        <dbReference type="Pfam" id="PF01094"/>
    </source>
</evidence>
<dbReference type="InterPro" id="IPR028082">
    <property type="entry name" value="Peripla_BP_I"/>
</dbReference>
<comment type="caution">
    <text evidence="7">The sequence shown here is derived from an EMBL/GenBank/DDBJ whole genome shotgun (WGS) entry which is preliminary data.</text>
</comment>
<gene>
    <name evidence="7" type="ORF">BOKJ2_LOCUS1072</name>
</gene>
<feature type="domain" description="Receptor ligand binding region" evidence="6">
    <location>
        <begin position="69"/>
        <end position="193"/>
    </location>
</feature>
<evidence type="ECO:0000256" key="4">
    <source>
        <dbReference type="ARBA" id="ARBA00023136"/>
    </source>
</evidence>
<feature type="signal peptide" evidence="5">
    <location>
        <begin position="1"/>
        <end position="28"/>
    </location>
</feature>
<protein>
    <recommendedName>
        <fullName evidence="6">Receptor ligand binding region domain-containing protein</fullName>
    </recommendedName>
</protein>
<dbReference type="GO" id="GO:0016020">
    <property type="term" value="C:membrane"/>
    <property type="evidence" value="ECO:0007669"/>
    <property type="project" value="UniProtKB-SubCell"/>
</dbReference>
<dbReference type="SUPFAM" id="SSF53822">
    <property type="entry name" value="Periplasmic binding protein-like I"/>
    <property type="match status" value="1"/>
</dbReference>
<keyword evidence="4" id="KW-0472">Membrane</keyword>
<dbReference type="GO" id="GO:0007165">
    <property type="term" value="P:signal transduction"/>
    <property type="evidence" value="ECO:0007669"/>
    <property type="project" value="TreeGrafter"/>
</dbReference>
<dbReference type="EMBL" id="CAJFDH010000001">
    <property type="protein sequence ID" value="CAD5206388.1"/>
    <property type="molecule type" value="Genomic_DNA"/>
</dbReference>
<feature type="chain" id="PRO_5035594401" description="Receptor ligand binding region domain-containing protein" evidence="5">
    <location>
        <begin position="29"/>
        <end position="299"/>
    </location>
</feature>
<organism evidence="7 8">
    <name type="scientific">Bursaphelenchus okinawaensis</name>
    <dbReference type="NCBI Taxonomy" id="465554"/>
    <lineage>
        <taxon>Eukaryota</taxon>
        <taxon>Metazoa</taxon>
        <taxon>Ecdysozoa</taxon>
        <taxon>Nematoda</taxon>
        <taxon>Chromadorea</taxon>
        <taxon>Rhabditida</taxon>
        <taxon>Tylenchina</taxon>
        <taxon>Tylenchomorpha</taxon>
        <taxon>Aphelenchoidea</taxon>
        <taxon>Aphelenchoididae</taxon>
        <taxon>Bursaphelenchus</taxon>
    </lineage>
</organism>
<keyword evidence="3" id="KW-1133">Transmembrane helix</keyword>
<proteinExistence type="predicted"/>
<reference evidence="7" key="1">
    <citation type="submission" date="2020-09" db="EMBL/GenBank/DDBJ databases">
        <authorList>
            <person name="Kikuchi T."/>
        </authorList>
    </citation>
    <scope>NUCLEOTIDE SEQUENCE</scope>
    <source>
        <strain evidence="7">SH1</strain>
    </source>
</reference>
<dbReference type="GO" id="GO:0038023">
    <property type="term" value="F:signaling receptor activity"/>
    <property type="evidence" value="ECO:0007669"/>
    <property type="project" value="TreeGrafter"/>
</dbReference>
<keyword evidence="2" id="KW-0812">Transmembrane</keyword>
<dbReference type="Pfam" id="PF01094">
    <property type="entry name" value="ANF_receptor"/>
    <property type="match status" value="1"/>
</dbReference>
<dbReference type="InterPro" id="IPR001828">
    <property type="entry name" value="ANF_lig-bd_rcpt"/>
</dbReference>
<sequence length="299" mass="33755">MYFPVVGGFCRPCLLLLLFFYIVRPVDPQLYTTRSLVRAGRTWPFDVLVVLPEKESENDKFGLTIDKARPVIEIAVEDVVRMGIQPQNWVKLDYKDSRFWEDPTLAERHAATAVINAHCAGRLDAVIGFADEYSLATVAKISAGFNKGIPIITTTGLNSALGAKKSFPFLSRIQGSYQQMADSIYQLIAYHGVDANSTSLNYKNFVFMYHDKRRAVNRMIIANGDANEETPSSHCYFTVYAIKMFFMENSPYFKQSWKTQASHVAFDEGIPHSKTDIKEWLKLAANASNGKKWHTNSLA</sequence>
<dbReference type="PANTHER" id="PTHR44755:SF9">
    <property type="entry name" value="PROTEIN CBG14864"/>
    <property type="match status" value="1"/>
</dbReference>
<dbReference type="GO" id="GO:0017046">
    <property type="term" value="F:peptide hormone binding"/>
    <property type="evidence" value="ECO:0007669"/>
    <property type="project" value="TreeGrafter"/>
</dbReference>
<dbReference type="Gene3D" id="3.40.50.2300">
    <property type="match status" value="1"/>
</dbReference>
<evidence type="ECO:0000256" key="2">
    <source>
        <dbReference type="ARBA" id="ARBA00022692"/>
    </source>
</evidence>
<dbReference type="PANTHER" id="PTHR44755">
    <property type="entry name" value="NATRIURETIC PEPTIDE RECEPTOR 3-RELATED"/>
    <property type="match status" value="1"/>
</dbReference>
<comment type="subcellular location">
    <subcellularLocation>
        <location evidence="1">Membrane</location>
    </subcellularLocation>
</comment>
<evidence type="ECO:0000256" key="3">
    <source>
        <dbReference type="ARBA" id="ARBA00022989"/>
    </source>
</evidence>
<name>A0A811JTC3_9BILA</name>
<evidence type="ECO:0000313" key="8">
    <source>
        <dbReference type="Proteomes" id="UP000614601"/>
    </source>
</evidence>
<dbReference type="AlphaFoldDB" id="A0A811JTC3"/>
<dbReference type="OrthoDB" id="5845151at2759"/>